<dbReference type="Proteomes" id="UP001337655">
    <property type="component" value="Unassembled WGS sequence"/>
</dbReference>
<evidence type="ECO:0000313" key="2">
    <source>
        <dbReference type="EMBL" id="KAK5173032.1"/>
    </source>
</evidence>
<accession>A0AAV9PK49</accession>
<dbReference type="EMBL" id="JAVRRT010000004">
    <property type="protein sequence ID" value="KAK5173032.1"/>
    <property type="molecule type" value="Genomic_DNA"/>
</dbReference>
<comment type="caution">
    <text evidence="2">The sequence shown here is derived from an EMBL/GenBank/DDBJ whole genome shotgun (WGS) entry which is preliminary data.</text>
</comment>
<evidence type="ECO:0000256" key="1">
    <source>
        <dbReference type="SAM" id="MobiDB-lite"/>
    </source>
</evidence>
<proteinExistence type="predicted"/>
<sequence>MMEVKYGNDTHTNSFSSQDLKSLYKNAHHSPSSFFRSYKHYILHCGNILRSSSSGLTSTTSSIASTFSDPVPSHGDNGKYSSIHEHSRETDMTAPQNGPALLIYRSNNDEWFAAVANTSTKYAFTDYNGVVYFSRAMSIGMPEDVDAIIQAGLVFKGSDLDAPAIVADLLQTTSSVSYEAVVIYVVPEEGAFLGEFMVEAGEALLVLVGMAFRAQAMGNDDETVNPLLATDEGPNQSASPLDAMKTSMMRMPVRNRRIRTMADSPDFSIVCSNLLNGAVQADFNLIGKSWPDNSWPVRLITTPSAKLASNGRETLSWLQHLSDIALGPYDAFLIWQNARTGTWFGVMNHVPLQEYHAGNAPSYKVSWSGGGNNQAEWIWPVSDTSSSWTFPKELGYKVRVDPTAGGQSLLLSVTVSALD</sequence>
<protein>
    <submittedName>
        <fullName evidence="2">Uncharacterized protein</fullName>
    </submittedName>
</protein>
<dbReference type="RefSeq" id="XP_064661750.1">
    <property type="nucleotide sequence ID" value="XM_064800411.1"/>
</dbReference>
<keyword evidence="3" id="KW-1185">Reference proteome</keyword>
<feature type="region of interest" description="Disordered" evidence="1">
    <location>
        <begin position="72"/>
        <end position="92"/>
    </location>
</feature>
<name>A0AAV9PK49_9PEZI</name>
<feature type="compositionally biased region" description="Basic and acidic residues" evidence="1">
    <location>
        <begin position="82"/>
        <end position="91"/>
    </location>
</feature>
<organism evidence="2 3">
    <name type="scientific">Saxophila tyrrhenica</name>
    <dbReference type="NCBI Taxonomy" id="1690608"/>
    <lineage>
        <taxon>Eukaryota</taxon>
        <taxon>Fungi</taxon>
        <taxon>Dikarya</taxon>
        <taxon>Ascomycota</taxon>
        <taxon>Pezizomycotina</taxon>
        <taxon>Dothideomycetes</taxon>
        <taxon>Dothideomycetidae</taxon>
        <taxon>Mycosphaerellales</taxon>
        <taxon>Extremaceae</taxon>
        <taxon>Saxophila</taxon>
    </lineage>
</organism>
<dbReference type="GeneID" id="89924501"/>
<evidence type="ECO:0000313" key="3">
    <source>
        <dbReference type="Proteomes" id="UP001337655"/>
    </source>
</evidence>
<dbReference type="AlphaFoldDB" id="A0AAV9PK49"/>
<reference evidence="2 3" key="1">
    <citation type="submission" date="2023-08" db="EMBL/GenBank/DDBJ databases">
        <title>Black Yeasts Isolated from many extreme environments.</title>
        <authorList>
            <person name="Coleine C."/>
            <person name="Stajich J.E."/>
            <person name="Selbmann L."/>
        </authorList>
    </citation>
    <scope>NUCLEOTIDE SEQUENCE [LARGE SCALE GENOMIC DNA]</scope>
    <source>
        <strain evidence="2 3">CCFEE 5935</strain>
    </source>
</reference>
<gene>
    <name evidence="2" type="ORF">LTR77_003154</name>
</gene>